<comment type="caution">
    <text evidence="1">The sequence shown here is derived from an EMBL/GenBank/DDBJ whole genome shotgun (WGS) entry which is preliminary data.</text>
</comment>
<evidence type="ECO:0000313" key="1">
    <source>
        <dbReference type="EMBL" id="KRY27355.1"/>
    </source>
</evidence>
<sequence length="66" mass="7942">MKLRMAGAYSEASLRQNEFSDLHDHRYIRIHLEQPPPNIHNGQGHCVMRIWGRPWMVAQRFDWKID</sequence>
<dbReference type="AlphaFoldDB" id="A0A0V1ARF5"/>
<proteinExistence type="predicted"/>
<gene>
    <name evidence="1" type="ORF">T01_9676</name>
</gene>
<accession>A0A0V1ARF5</accession>
<dbReference type="Proteomes" id="UP000054776">
    <property type="component" value="Unassembled WGS sequence"/>
</dbReference>
<protein>
    <submittedName>
        <fullName evidence="1">Uncharacterized protein</fullName>
    </submittedName>
</protein>
<dbReference type="EMBL" id="JYDH01000261">
    <property type="protein sequence ID" value="KRY27355.1"/>
    <property type="molecule type" value="Genomic_DNA"/>
</dbReference>
<keyword evidence="2" id="KW-1185">Reference proteome</keyword>
<reference evidence="1 2" key="1">
    <citation type="submission" date="2015-01" db="EMBL/GenBank/DDBJ databases">
        <title>Evolution of Trichinella species and genotypes.</title>
        <authorList>
            <person name="Korhonen P.K."/>
            <person name="Edoardo P."/>
            <person name="Giuseppe L.R."/>
            <person name="Gasser R.B."/>
        </authorList>
    </citation>
    <scope>NUCLEOTIDE SEQUENCE [LARGE SCALE GENOMIC DNA]</scope>
    <source>
        <strain evidence="1">ISS3</strain>
    </source>
</reference>
<name>A0A0V1ARF5_TRISP</name>
<organism evidence="1 2">
    <name type="scientific">Trichinella spiralis</name>
    <name type="common">Trichina worm</name>
    <dbReference type="NCBI Taxonomy" id="6334"/>
    <lineage>
        <taxon>Eukaryota</taxon>
        <taxon>Metazoa</taxon>
        <taxon>Ecdysozoa</taxon>
        <taxon>Nematoda</taxon>
        <taxon>Enoplea</taxon>
        <taxon>Dorylaimia</taxon>
        <taxon>Trichinellida</taxon>
        <taxon>Trichinellidae</taxon>
        <taxon>Trichinella</taxon>
    </lineage>
</organism>
<dbReference type="InParanoid" id="A0A0V1ARF5"/>
<evidence type="ECO:0000313" key="2">
    <source>
        <dbReference type="Proteomes" id="UP000054776"/>
    </source>
</evidence>